<keyword evidence="7" id="KW-0869">Chloride channel</keyword>
<dbReference type="PANTHER" id="PTHR43427">
    <property type="entry name" value="CHLORIDE CHANNEL PROTEIN CLC-E"/>
    <property type="match status" value="1"/>
</dbReference>
<organism evidence="11 12">
    <name type="scientific">Roseomonas mucosa</name>
    <dbReference type="NCBI Taxonomy" id="207340"/>
    <lineage>
        <taxon>Bacteria</taxon>
        <taxon>Pseudomonadati</taxon>
        <taxon>Pseudomonadota</taxon>
        <taxon>Alphaproteobacteria</taxon>
        <taxon>Acetobacterales</taxon>
        <taxon>Roseomonadaceae</taxon>
        <taxon>Roseomonas</taxon>
    </lineage>
</organism>
<proteinExistence type="predicted"/>
<evidence type="ECO:0000256" key="4">
    <source>
        <dbReference type="ARBA" id="ARBA00022989"/>
    </source>
</evidence>
<keyword evidence="2" id="KW-0813">Transport</keyword>
<dbReference type="GeneID" id="99634617"/>
<evidence type="ECO:0000256" key="7">
    <source>
        <dbReference type="ARBA" id="ARBA00023173"/>
    </source>
</evidence>
<dbReference type="PANTHER" id="PTHR43427:SF6">
    <property type="entry name" value="CHLORIDE CHANNEL PROTEIN CLC-E"/>
    <property type="match status" value="1"/>
</dbReference>
<dbReference type="Pfam" id="PF00654">
    <property type="entry name" value="Voltage_CLC"/>
    <property type="match status" value="1"/>
</dbReference>
<dbReference type="InterPro" id="IPR001807">
    <property type="entry name" value="ClC"/>
</dbReference>
<dbReference type="SUPFAM" id="SSF81340">
    <property type="entry name" value="Clc chloride channel"/>
    <property type="match status" value="1"/>
</dbReference>
<dbReference type="RefSeq" id="WP_019460114.1">
    <property type="nucleotide sequence ID" value="NZ_AP031462.1"/>
</dbReference>
<name>A0A379N623_9PROT</name>
<keyword evidence="4 10" id="KW-1133">Transmembrane helix</keyword>
<feature type="transmembrane region" description="Helical" evidence="10">
    <location>
        <begin position="337"/>
        <end position="359"/>
    </location>
</feature>
<dbReference type="Gene3D" id="1.10.3080.10">
    <property type="entry name" value="Clc chloride channel"/>
    <property type="match status" value="1"/>
</dbReference>
<evidence type="ECO:0000256" key="5">
    <source>
        <dbReference type="ARBA" id="ARBA00023065"/>
    </source>
</evidence>
<evidence type="ECO:0000256" key="2">
    <source>
        <dbReference type="ARBA" id="ARBA00022448"/>
    </source>
</evidence>
<comment type="subcellular location">
    <subcellularLocation>
        <location evidence="1">Membrane</location>
        <topology evidence="1">Multi-pass membrane protein</topology>
    </subcellularLocation>
</comment>
<dbReference type="AlphaFoldDB" id="A0A379N623"/>
<dbReference type="InterPro" id="IPR050368">
    <property type="entry name" value="ClC-type_chloride_channel"/>
</dbReference>
<evidence type="ECO:0000256" key="8">
    <source>
        <dbReference type="ARBA" id="ARBA00023214"/>
    </source>
</evidence>
<feature type="transmembrane region" description="Helical" evidence="10">
    <location>
        <begin position="216"/>
        <end position="239"/>
    </location>
</feature>
<evidence type="ECO:0000256" key="6">
    <source>
        <dbReference type="ARBA" id="ARBA00023136"/>
    </source>
</evidence>
<feature type="transmembrane region" description="Helical" evidence="10">
    <location>
        <begin position="179"/>
        <end position="204"/>
    </location>
</feature>
<dbReference type="GO" id="GO:0005254">
    <property type="term" value="F:chloride channel activity"/>
    <property type="evidence" value="ECO:0007669"/>
    <property type="project" value="UniProtKB-KW"/>
</dbReference>
<feature type="transmembrane region" description="Helical" evidence="10">
    <location>
        <begin position="296"/>
        <end position="317"/>
    </location>
</feature>
<evidence type="ECO:0000256" key="9">
    <source>
        <dbReference type="ARBA" id="ARBA00023303"/>
    </source>
</evidence>
<evidence type="ECO:0000313" key="11">
    <source>
        <dbReference type="EMBL" id="SUE41860.1"/>
    </source>
</evidence>
<dbReference type="CDD" id="cd01034">
    <property type="entry name" value="EriC_like"/>
    <property type="match status" value="1"/>
</dbReference>
<keyword evidence="5" id="KW-0406">Ion transport</keyword>
<evidence type="ECO:0000256" key="3">
    <source>
        <dbReference type="ARBA" id="ARBA00022692"/>
    </source>
</evidence>
<dbReference type="InterPro" id="IPR014743">
    <property type="entry name" value="Cl-channel_core"/>
</dbReference>
<keyword evidence="8" id="KW-0868">Chloride</keyword>
<keyword evidence="3 10" id="KW-0812">Transmembrane</keyword>
<keyword evidence="6 10" id="KW-0472">Membrane</keyword>
<evidence type="ECO:0000256" key="10">
    <source>
        <dbReference type="SAM" id="Phobius"/>
    </source>
</evidence>
<evidence type="ECO:0000256" key="1">
    <source>
        <dbReference type="ARBA" id="ARBA00004141"/>
    </source>
</evidence>
<feature type="transmembrane region" description="Helical" evidence="10">
    <location>
        <begin position="251"/>
        <end position="275"/>
    </location>
</feature>
<feature type="transmembrane region" description="Helical" evidence="10">
    <location>
        <begin position="74"/>
        <end position="94"/>
    </location>
</feature>
<feature type="transmembrane region" description="Helical" evidence="10">
    <location>
        <begin position="42"/>
        <end position="62"/>
    </location>
</feature>
<keyword evidence="9" id="KW-0407">Ion channel</keyword>
<feature type="transmembrane region" description="Helical" evidence="10">
    <location>
        <begin position="371"/>
        <end position="396"/>
    </location>
</feature>
<reference evidence="11 12" key="1">
    <citation type="submission" date="2018-06" db="EMBL/GenBank/DDBJ databases">
        <authorList>
            <consortium name="Pathogen Informatics"/>
            <person name="Doyle S."/>
        </authorList>
    </citation>
    <scope>NUCLEOTIDE SEQUENCE [LARGE SCALE GENOMIC DNA]</scope>
    <source>
        <strain evidence="11 12">NCTC13291</strain>
    </source>
</reference>
<dbReference type="EMBL" id="UGVN01000001">
    <property type="protein sequence ID" value="SUE41860.1"/>
    <property type="molecule type" value="Genomic_DNA"/>
</dbReference>
<evidence type="ECO:0000313" key="12">
    <source>
        <dbReference type="Proteomes" id="UP000254919"/>
    </source>
</evidence>
<gene>
    <name evidence="11" type="primary">clcA</name>
    <name evidence="11" type="ORF">NCTC13291_03472</name>
</gene>
<dbReference type="GO" id="GO:0034707">
    <property type="term" value="C:chloride channel complex"/>
    <property type="evidence" value="ECO:0007669"/>
    <property type="project" value="UniProtKB-KW"/>
</dbReference>
<dbReference type="Proteomes" id="UP000254919">
    <property type="component" value="Unassembled WGS sequence"/>
</dbReference>
<accession>A0A379N623</accession>
<sequence length="454" mass="47516">MERLEVSETAEQARTAPRPRRQRFRRLRRLPLVSPRLWLRRMVFWLGAVLVGLVAIAFAALADRAGEGFHRLVTHWPLLALVVSPACFALASYLTRTVFPGAQGSGIPQVIATLHMDDPRLVARILSLRIAVGKVLLTLLGLLGGGSIGREGPTVQVGASIMQALAQRLHLPRPETQRAMVLAGGAAGVAAAFNTPLAGIVFAIEELSHSYEGRTSGNVLTAVVIGGVVSLALVGNYTYFGVTQVDLPMGAAWAAVPLCAVLGGLCGGVFSWMLVRASTGLPGLAGRLLARHPVGFAALCGLLVALIGLASGGLTYGTGYAQARGLIEGETTLPASYFVSKLLATVVSYCSGIPGGIFAPSLSVGAGFGATLAEFLPVAPLGAMVLLGMVAYFSGVVQAPITAAVIVMEMTDGQNMIIPLMATSFIATGASRLICRRPLYGALAHRFLNVMERR</sequence>
<dbReference type="PRINTS" id="PR00762">
    <property type="entry name" value="CLCHANNEL"/>
</dbReference>
<protein>
    <submittedName>
        <fullName evidence="11">H(+)/Cl(-) exchange transporter ClcA</fullName>
    </submittedName>
</protein>